<keyword evidence="6" id="KW-0812">Transmembrane</keyword>
<keyword evidence="3 4" id="KW-0175">Coiled coil</keyword>
<feature type="region of interest" description="Disordered" evidence="5">
    <location>
        <begin position="513"/>
        <end position="538"/>
    </location>
</feature>
<organism evidence="8 9">
    <name type="scientific">Pseudobythopirellula maris</name>
    <dbReference type="NCBI Taxonomy" id="2527991"/>
    <lineage>
        <taxon>Bacteria</taxon>
        <taxon>Pseudomonadati</taxon>
        <taxon>Planctomycetota</taxon>
        <taxon>Planctomycetia</taxon>
        <taxon>Pirellulales</taxon>
        <taxon>Lacipirellulaceae</taxon>
        <taxon>Pseudobythopirellula</taxon>
    </lineage>
</organism>
<dbReference type="AlphaFoldDB" id="A0A5C5ZHA6"/>
<comment type="subcellular location">
    <subcellularLocation>
        <location evidence="1">Cell envelope</location>
    </subcellularLocation>
</comment>
<name>A0A5C5ZHA6_9BACT</name>
<accession>A0A5C5ZHA6</accession>
<dbReference type="Proteomes" id="UP000315440">
    <property type="component" value="Unassembled WGS sequence"/>
</dbReference>
<dbReference type="PANTHER" id="PTHR32347">
    <property type="entry name" value="EFFLUX SYSTEM COMPONENT YKNX-RELATED"/>
    <property type="match status" value="1"/>
</dbReference>
<evidence type="ECO:0000256" key="4">
    <source>
        <dbReference type="SAM" id="Coils"/>
    </source>
</evidence>
<evidence type="ECO:0000313" key="8">
    <source>
        <dbReference type="EMBL" id="TWT86714.1"/>
    </source>
</evidence>
<evidence type="ECO:0000259" key="7">
    <source>
        <dbReference type="Pfam" id="PF25967"/>
    </source>
</evidence>
<keyword evidence="9" id="KW-1185">Reference proteome</keyword>
<dbReference type="Gene3D" id="2.40.420.20">
    <property type="match status" value="1"/>
</dbReference>
<feature type="coiled-coil region" evidence="4">
    <location>
        <begin position="127"/>
        <end position="163"/>
    </location>
</feature>
<feature type="compositionally biased region" description="Polar residues" evidence="5">
    <location>
        <begin position="524"/>
        <end position="538"/>
    </location>
</feature>
<dbReference type="GO" id="GO:0022857">
    <property type="term" value="F:transmembrane transporter activity"/>
    <property type="evidence" value="ECO:0007669"/>
    <property type="project" value="InterPro"/>
</dbReference>
<dbReference type="PANTHER" id="PTHR32347:SF23">
    <property type="entry name" value="BLL5650 PROTEIN"/>
    <property type="match status" value="1"/>
</dbReference>
<dbReference type="SUPFAM" id="SSF111369">
    <property type="entry name" value="HlyD-like secretion proteins"/>
    <property type="match status" value="2"/>
</dbReference>
<dbReference type="OrthoDB" id="234983at2"/>
<dbReference type="Gene3D" id="2.40.50.100">
    <property type="match status" value="1"/>
</dbReference>
<evidence type="ECO:0000313" key="9">
    <source>
        <dbReference type="Proteomes" id="UP000315440"/>
    </source>
</evidence>
<evidence type="ECO:0000256" key="1">
    <source>
        <dbReference type="ARBA" id="ARBA00004196"/>
    </source>
</evidence>
<sequence>MSDKPSQIDLSQLAVDRGAPAGRTAVKGKRGWFAKYVLPFGILAGFAGLFGWAARDSFLPAQSITITPVVVSRAEVKQEGTPLFQAAGWVEPRPTPVMASALASGVIEEMFVIEGQHVKQGEPVARLIDADARLALAEARAAQALQEAEVSRAEATLAAAQANYSQPNELQAALAEAAAKLNETEVAISNLPFTIETAKSRLLLAKENARRKELAGQAISGRVLREAIAELAAAENTVAELIAREPKLAAQAESQRKKRDALEEQLRLLTNETRAVAEAEANHAAAKARLDQTRLRVEAAELTLERMVVRSPIDGCVLSLDARPGQWLSGVGSSQGTSAVVGLYDPNRLQVRVDVRLEDVPRVLIGQSALIETAALGSPIDGEVISITTIADIQKNTLQVKVAVKDPPAVIKPEMLGKVTFLALPSPVAESGPSESPLKLFVPQQLVTMSESGVSLWVVNLSDKVAERRAVEVGHGATEGGLVEITNGLQPTDKLIVAGRESVTEGTRIRVSGEDRTLAGGGHSSQRSQPAARTAQAM</sequence>
<proteinExistence type="inferred from homology"/>
<protein>
    <submittedName>
        <fullName evidence="8">Multidrug resistance protein MdtN</fullName>
    </submittedName>
</protein>
<dbReference type="InterPro" id="IPR006143">
    <property type="entry name" value="RND_pump_MFP"/>
</dbReference>
<dbReference type="EMBL" id="SJPQ01000004">
    <property type="protein sequence ID" value="TWT86714.1"/>
    <property type="molecule type" value="Genomic_DNA"/>
</dbReference>
<dbReference type="GO" id="GO:0016020">
    <property type="term" value="C:membrane"/>
    <property type="evidence" value="ECO:0007669"/>
    <property type="project" value="InterPro"/>
</dbReference>
<evidence type="ECO:0000256" key="6">
    <source>
        <dbReference type="SAM" id="Phobius"/>
    </source>
</evidence>
<feature type="coiled-coil region" evidence="4">
    <location>
        <begin position="224"/>
        <end position="303"/>
    </location>
</feature>
<dbReference type="Pfam" id="PF25967">
    <property type="entry name" value="RND-MFP_C"/>
    <property type="match status" value="1"/>
</dbReference>
<gene>
    <name evidence="8" type="ORF">Mal64_35430</name>
</gene>
<dbReference type="InterPro" id="IPR058627">
    <property type="entry name" value="MdtA-like_C"/>
</dbReference>
<dbReference type="Gene3D" id="1.10.287.470">
    <property type="entry name" value="Helix hairpin bin"/>
    <property type="match status" value="1"/>
</dbReference>
<evidence type="ECO:0000256" key="2">
    <source>
        <dbReference type="ARBA" id="ARBA00009477"/>
    </source>
</evidence>
<evidence type="ECO:0000256" key="3">
    <source>
        <dbReference type="ARBA" id="ARBA00023054"/>
    </source>
</evidence>
<feature type="domain" description="Multidrug resistance protein MdtA-like C-terminal permuted SH3" evidence="7">
    <location>
        <begin position="441"/>
        <end position="499"/>
    </location>
</feature>
<keyword evidence="6" id="KW-1133">Transmembrane helix</keyword>
<dbReference type="NCBIfam" id="TIGR01730">
    <property type="entry name" value="RND_mfp"/>
    <property type="match status" value="1"/>
</dbReference>
<dbReference type="Gene3D" id="2.40.30.170">
    <property type="match status" value="1"/>
</dbReference>
<keyword evidence="6" id="KW-0472">Membrane</keyword>
<comment type="similarity">
    <text evidence="2">Belongs to the membrane fusion protein (MFP) (TC 8.A.1) family.</text>
</comment>
<evidence type="ECO:0000256" key="5">
    <source>
        <dbReference type="SAM" id="MobiDB-lite"/>
    </source>
</evidence>
<reference evidence="8 9" key="1">
    <citation type="submission" date="2019-02" db="EMBL/GenBank/DDBJ databases">
        <title>Deep-cultivation of Planctomycetes and their phenomic and genomic characterization uncovers novel biology.</title>
        <authorList>
            <person name="Wiegand S."/>
            <person name="Jogler M."/>
            <person name="Boedeker C."/>
            <person name="Pinto D."/>
            <person name="Vollmers J."/>
            <person name="Rivas-Marin E."/>
            <person name="Kohn T."/>
            <person name="Peeters S.H."/>
            <person name="Heuer A."/>
            <person name="Rast P."/>
            <person name="Oberbeckmann S."/>
            <person name="Bunk B."/>
            <person name="Jeske O."/>
            <person name="Meyerdierks A."/>
            <person name="Storesund J.E."/>
            <person name="Kallscheuer N."/>
            <person name="Luecker S."/>
            <person name="Lage O.M."/>
            <person name="Pohl T."/>
            <person name="Merkel B.J."/>
            <person name="Hornburger P."/>
            <person name="Mueller R.-W."/>
            <person name="Bruemmer F."/>
            <person name="Labrenz M."/>
            <person name="Spormann A.M."/>
            <person name="Op Den Camp H."/>
            <person name="Overmann J."/>
            <person name="Amann R."/>
            <person name="Jetten M.S.M."/>
            <person name="Mascher T."/>
            <person name="Medema M.H."/>
            <person name="Devos D.P."/>
            <person name="Kaster A.-K."/>
            <person name="Ovreas L."/>
            <person name="Rohde M."/>
            <person name="Galperin M.Y."/>
            <person name="Jogler C."/>
        </authorList>
    </citation>
    <scope>NUCLEOTIDE SEQUENCE [LARGE SCALE GENOMIC DNA]</scope>
    <source>
        <strain evidence="8 9">Mal64</strain>
    </source>
</reference>
<dbReference type="RefSeq" id="WP_146402719.1">
    <property type="nucleotide sequence ID" value="NZ_SJPQ01000004.1"/>
</dbReference>
<comment type="caution">
    <text evidence="8">The sequence shown here is derived from an EMBL/GenBank/DDBJ whole genome shotgun (WGS) entry which is preliminary data.</text>
</comment>
<dbReference type="GO" id="GO:0030313">
    <property type="term" value="C:cell envelope"/>
    <property type="evidence" value="ECO:0007669"/>
    <property type="project" value="UniProtKB-SubCell"/>
</dbReference>
<dbReference type="InterPro" id="IPR050465">
    <property type="entry name" value="UPF0194_transport"/>
</dbReference>
<feature type="transmembrane region" description="Helical" evidence="6">
    <location>
        <begin position="33"/>
        <end position="54"/>
    </location>
</feature>